<comment type="caution">
    <text evidence="2">The sequence shown here is derived from an EMBL/GenBank/DDBJ whole genome shotgun (WGS) entry which is preliminary data.</text>
</comment>
<keyword evidence="1" id="KW-0175">Coiled coil</keyword>
<dbReference type="Proteomes" id="UP001560573">
    <property type="component" value="Unassembled WGS sequence"/>
</dbReference>
<organism evidence="2 3">
    <name type="scientific">Danxiaibacter flavus</name>
    <dbReference type="NCBI Taxonomy" id="3049108"/>
    <lineage>
        <taxon>Bacteria</taxon>
        <taxon>Pseudomonadati</taxon>
        <taxon>Bacteroidota</taxon>
        <taxon>Chitinophagia</taxon>
        <taxon>Chitinophagales</taxon>
        <taxon>Chitinophagaceae</taxon>
        <taxon>Danxiaibacter</taxon>
    </lineage>
</organism>
<feature type="coiled-coil region" evidence="1">
    <location>
        <begin position="302"/>
        <end position="329"/>
    </location>
</feature>
<evidence type="ECO:0000313" key="3">
    <source>
        <dbReference type="Proteomes" id="UP001560573"/>
    </source>
</evidence>
<evidence type="ECO:0008006" key="4">
    <source>
        <dbReference type="Google" id="ProtNLM"/>
    </source>
</evidence>
<dbReference type="RefSeq" id="WP_369330273.1">
    <property type="nucleotide sequence ID" value="NZ_JAULBC010000005.1"/>
</dbReference>
<feature type="coiled-coil region" evidence="1">
    <location>
        <begin position="211"/>
        <end position="238"/>
    </location>
</feature>
<reference evidence="2 3" key="1">
    <citation type="submission" date="2023-07" db="EMBL/GenBank/DDBJ databases">
        <authorList>
            <person name="Lian W.-H."/>
        </authorList>
    </citation>
    <scope>NUCLEOTIDE SEQUENCE [LARGE SCALE GENOMIC DNA]</scope>
    <source>
        <strain evidence="2 3">SYSU DXS3180</strain>
    </source>
</reference>
<keyword evidence="3" id="KW-1185">Reference proteome</keyword>
<evidence type="ECO:0000256" key="1">
    <source>
        <dbReference type="SAM" id="Coils"/>
    </source>
</evidence>
<sequence>MEISVQQPLTLKKKIALFFPGLCCLLLAYGQPSQDSTKPDNNVSFIGDKALRQIDQKYQSLTNAINENTMHCLVQMQRKEEKLQRKLAGKDSTKAKELFAGSESTYQDLRNKLKAPLDKSIANPLKEYIPGMDSLQTAMRFLEQNGTKLPLEQLQKVKQISGQLQELQGKLQQANEIQSFIRQKEQELKQQLTQFGLGKELLGINKQVVYYQQQLSEYKNLLNNRRKLEDKAISLVRELPAFKEFMQQNSMLAQLFGIPANYGTPQALEGLQTRAQVEGMISQRLGLPLNTNSPMGGGANAEAFMQQQVQQAESQMNELKNKLNRLTGGSSDMTMPDFRPNKQKTKSFLKRLEYGLTIQTSGVTNYLPTIADIAVQLGYKLSDKAVMGIGASYKLGLGKGWEKLALSNEGVGLRSYMDIKAKGSIWLSAGFEYNYMRAFSSLRALPSPAAQNINLWQRSVLAGVTKKYKIGTKKEGRMQLLYDFIAAQQVPRAQILKFRIGYGF</sequence>
<name>A0ABV3ZK15_9BACT</name>
<gene>
    <name evidence="2" type="ORF">QTN47_15250</name>
</gene>
<feature type="coiled-coil region" evidence="1">
    <location>
        <begin position="157"/>
        <end position="184"/>
    </location>
</feature>
<evidence type="ECO:0000313" key="2">
    <source>
        <dbReference type="EMBL" id="MEX6688863.1"/>
    </source>
</evidence>
<accession>A0ABV3ZK15</accession>
<protein>
    <recommendedName>
        <fullName evidence="4">Outer membrane protein</fullName>
    </recommendedName>
</protein>
<proteinExistence type="predicted"/>
<dbReference type="EMBL" id="JAULBC010000005">
    <property type="protein sequence ID" value="MEX6688863.1"/>
    <property type="molecule type" value="Genomic_DNA"/>
</dbReference>